<dbReference type="AlphaFoldDB" id="A0A1W9ZTJ6"/>
<dbReference type="PANTHER" id="PTHR46696:SF6">
    <property type="entry name" value="P450, PUTATIVE (EUROFUNG)-RELATED"/>
    <property type="match status" value="1"/>
</dbReference>
<keyword evidence="4 8" id="KW-0479">Metal-binding</keyword>
<keyword evidence="7 8" id="KW-0503">Monooxygenase</keyword>
<protein>
    <submittedName>
        <fullName evidence="9">Cytochrome</fullName>
    </submittedName>
</protein>
<comment type="cofactor">
    <cofactor evidence="1">
        <name>heme</name>
        <dbReference type="ChEBI" id="CHEBI:30413"/>
    </cofactor>
</comment>
<dbReference type="FunFam" id="1.10.630.10:FF:000018">
    <property type="entry name" value="Cytochrome P450 monooxygenase"/>
    <property type="match status" value="1"/>
</dbReference>
<evidence type="ECO:0000313" key="10">
    <source>
        <dbReference type="Proteomes" id="UP000192284"/>
    </source>
</evidence>
<keyword evidence="3 8" id="KW-0349">Heme</keyword>
<evidence type="ECO:0000313" key="9">
    <source>
        <dbReference type="EMBL" id="ORA20866.1"/>
    </source>
</evidence>
<evidence type="ECO:0000256" key="2">
    <source>
        <dbReference type="ARBA" id="ARBA00010617"/>
    </source>
</evidence>
<evidence type="ECO:0000256" key="7">
    <source>
        <dbReference type="ARBA" id="ARBA00023033"/>
    </source>
</evidence>
<dbReference type="PRINTS" id="PR00359">
    <property type="entry name" value="BP450"/>
</dbReference>
<keyword evidence="10" id="KW-1185">Reference proteome</keyword>
<dbReference type="GO" id="GO:0020037">
    <property type="term" value="F:heme binding"/>
    <property type="evidence" value="ECO:0007669"/>
    <property type="project" value="InterPro"/>
</dbReference>
<dbReference type="EMBL" id="MVHE01000019">
    <property type="protein sequence ID" value="ORA20866.1"/>
    <property type="molecule type" value="Genomic_DNA"/>
</dbReference>
<dbReference type="GO" id="GO:0005506">
    <property type="term" value="F:iron ion binding"/>
    <property type="evidence" value="ECO:0007669"/>
    <property type="project" value="InterPro"/>
</dbReference>
<dbReference type="InterPro" id="IPR001128">
    <property type="entry name" value="Cyt_P450"/>
</dbReference>
<comment type="caution">
    <text evidence="9">The sequence shown here is derived from an EMBL/GenBank/DDBJ whole genome shotgun (WGS) entry which is preliminary data.</text>
</comment>
<sequence>MCPNVYEADLPRVMYIDADSPEEAHRRIRQAREQSPIAMGLHGPEILSYELVRSVLFDSRFGVAKGVFLESQGVTSGRLWDRFRDSMMSLDGREHNRIRRLASPAFAPRAIRRMQQTIADVITMLLDPVIPMGRCDVVEDISKSFPSPILCAFVGAPVEDWPLFLGWADDICSMFSLEAAAKQDTIMKAYDELDGYLADLVAQRRDNLADDLVSELVRTDRGGEVLTQRELCRLVSALLITGTDTSRNQLAAAVGALCDHPEQWALLAEEPELAPQAVAELMRHTPAVMYTLKQALEDVELAGVVIPAGTQVAVNIAAANRDPDVHDDPERLDITRQDPPPTLVFGAGPHFCLGLHLAKMELAQALIAITGRMRNPRRVGPAPWKPFAPVTGPLTLPIEFDVEVA</sequence>
<dbReference type="SUPFAM" id="SSF48264">
    <property type="entry name" value="Cytochrome P450"/>
    <property type="match status" value="1"/>
</dbReference>
<dbReference type="Gene3D" id="1.10.630.10">
    <property type="entry name" value="Cytochrome P450"/>
    <property type="match status" value="1"/>
</dbReference>
<dbReference type="InterPro" id="IPR002397">
    <property type="entry name" value="Cyt_P450_B"/>
</dbReference>
<dbReference type="GO" id="GO:0016705">
    <property type="term" value="F:oxidoreductase activity, acting on paired donors, with incorporation or reduction of molecular oxygen"/>
    <property type="evidence" value="ECO:0007669"/>
    <property type="project" value="InterPro"/>
</dbReference>
<keyword evidence="6 8" id="KW-0408">Iron</keyword>
<evidence type="ECO:0000256" key="6">
    <source>
        <dbReference type="ARBA" id="ARBA00023004"/>
    </source>
</evidence>
<dbReference type="Proteomes" id="UP000192284">
    <property type="component" value="Unassembled WGS sequence"/>
</dbReference>
<evidence type="ECO:0000256" key="8">
    <source>
        <dbReference type="RuleBase" id="RU000461"/>
    </source>
</evidence>
<evidence type="ECO:0000256" key="4">
    <source>
        <dbReference type="ARBA" id="ARBA00022723"/>
    </source>
</evidence>
<reference evidence="9 10" key="1">
    <citation type="submission" date="2017-02" db="EMBL/GenBank/DDBJ databases">
        <title>The new phylogeny of genus Mycobacterium.</title>
        <authorList>
            <person name="Tortoli E."/>
            <person name="Trovato A."/>
            <person name="Cirillo D.M."/>
        </authorList>
    </citation>
    <scope>NUCLEOTIDE SEQUENCE [LARGE SCALE GENOMIC DNA]</scope>
    <source>
        <strain evidence="9 10">DSM 45057</strain>
    </source>
</reference>
<dbReference type="PANTHER" id="PTHR46696">
    <property type="entry name" value="P450, PUTATIVE (EUROFUNG)-RELATED"/>
    <property type="match status" value="1"/>
</dbReference>
<evidence type="ECO:0000256" key="3">
    <source>
        <dbReference type="ARBA" id="ARBA00022617"/>
    </source>
</evidence>
<proteinExistence type="inferred from homology"/>
<dbReference type="InterPro" id="IPR036396">
    <property type="entry name" value="Cyt_P450_sf"/>
</dbReference>
<keyword evidence="5 8" id="KW-0560">Oxidoreductase</keyword>
<dbReference type="GO" id="GO:0004497">
    <property type="term" value="F:monooxygenase activity"/>
    <property type="evidence" value="ECO:0007669"/>
    <property type="project" value="UniProtKB-KW"/>
</dbReference>
<name>A0A1W9ZTJ6_MYCAN</name>
<organism evidence="9 10">
    <name type="scientific">Mycobacterium angelicum</name>
    <dbReference type="NCBI Taxonomy" id="470074"/>
    <lineage>
        <taxon>Bacteria</taxon>
        <taxon>Bacillati</taxon>
        <taxon>Actinomycetota</taxon>
        <taxon>Actinomycetes</taxon>
        <taxon>Mycobacteriales</taxon>
        <taxon>Mycobacteriaceae</taxon>
        <taxon>Mycobacterium</taxon>
    </lineage>
</organism>
<gene>
    <name evidence="9" type="ORF">BST12_14105</name>
</gene>
<dbReference type="Pfam" id="PF00067">
    <property type="entry name" value="p450"/>
    <property type="match status" value="1"/>
</dbReference>
<comment type="similarity">
    <text evidence="2 8">Belongs to the cytochrome P450 family.</text>
</comment>
<dbReference type="InterPro" id="IPR017972">
    <property type="entry name" value="Cyt_P450_CS"/>
</dbReference>
<evidence type="ECO:0000256" key="5">
    <source>
        <dbReference type="ARBA" id="ARBA00023002"/>
    </source>
</evidence>
<evidence type="ECO:0000256" key="1">
    <source>
        <dbReference type="ARBA" id="ARBA00001971"/>
    </source>
</evidence>
<accession>A0A1W9ZTJ6</accession>
<dbReference type="PROSITE" id="PS00086">
    <property type="entry name" value="CYTOCHROME_P450"/>
    <property type="match status" value="1"/>
</dbReference>